<protein>
    <recommendedName>
        <fullName evidence="1">Putative competence-damage inducible protein</fullName>
    </recommendedName>
</protein>
<reference evidence="3 4" key="2">
    <citation type="journal article" date="2016" name="Int. J. Syst. Evol. Microbiol.">
        <title>Paenibacillus bovis sp. nov., isolated from raw yak (Bos grunniens) milk.</title>
        <authorList>
            <person name="Gao C."/>
            <person name="Han J."/>
            <person name="Liu Z."/>
            <person name="Xu X."/>
            <person name="Hang F."/>
            <person name="Wu Z."/>
        </authorList>
    </citation>
    <scope>NUCLEOTIDE SEQUENCE [LARGE SCALE GENOMIC DNA]</scope>
    <source>
        <strain evidence="3 4">BD3526</strain>
    </source>
</reference>
<organism evidence="3 4">
    <name type="scientific">Paenibacillus bovis</name>
    <dbReference type="NCBI Taxonomy" id="1616788"/>
    <lineage>
        <taxon>Bacteria</taxon>
        <taxon>Bacillati</taxon>
        <taxon>Bacillota</taxon>
        <taxon>Bacilli</taxon>
        <taxon>Bacillales</taxon>
        <taxon>Paenibacillaceae</taxon>
        <taxon>Paenibacillus</taxon>
    </lineage>
</organism>
<proteinExistence type="inferred from homology"/>
<dbReference type="NCBIfam" id="TIGR00200">
    <property type="entry name" value="cinA_nterm"/>
    <property type="match status" value="1"/>
</dbReference>
<dbReference type="PIRSF" id="PIRSF006728">
    <property type="entry name" value="CinA"/>
    <property type="match status" value="1"/>
</dbReference>
<dbReference type="InterPro" id="IPR008136">
    <property type="entry name" value="CinA_C"/>
</dbReference>
<comment type="similarity">
    <text evidence="1">Belongs to the CinA family.</text>
</comment>
<dbReference type="OrthoDB" id="9801454at2"/>
<evidence type="ECO:0000313" key="3">
    <source>
        <dbReference type="EMBL" id="ANF96582.1"/>
    </source>
</evidence>
<dbReference type="Gene3D" id="3.90.950.20">
    <property type="entry name" value="CinA-like"/>
    <property type="match status" value="1"/>
</dbReference>
<dbReference type="Pfam" id="PF18146">
    <property type="entry name" value="CinA_KH"/>
    <property type="match status" value="1"/>
</dbReference>
<dbReference type="InterPro" id="IPR036425">
    <property type="entry name" value="MoaB/Mog-like_dom_sf"/>
</dbReference>
<sequence>MKSVKAEIIAVGTELLLGQITNTNARYLSQQLSYLGIDVYYQTVVGDNLNRLKQAIELASSRADVILFSGGIGPTQDDLTKDALGEVLGRSQHIYPEAMKKVESFFEGRDKPMTENNRRQAIILEGSEPLDNEVGLAVGIAVSQDDKHYIVLPGPPKELQPMFENQAKPWLAKNVLSDEQPIYSKMLKFAGIGESALEDGLLDLISAQTDPTIAPYAKEGEVTIRLTTKADSEKEANVKLKNMEAEIRKRLPDHMYADQDITIEEQILLMMTGMGLSLAAAESCTGGLIMENLTRIPGSALVFMGGVVSYSNEMKEKLLNVPHDLLEGENAPGAVSEEVAEVMAAEARKLLDTDFAVSVTGVAGPGSSERKPVGLVYIGLAERNQPTQVFKLNLKGNREAIRIRSAKSIMYRLWLRLKELQQEQIVQNQNESK</sequence>
<dbReference type="NCBIfam" id="TIGR00199">
    <property type="entry name" value="PncC_domain"/>
    <property type="match status" value="1"/>
</dbReference>
<dbReference type="HAMAP" id="MF_00226_B">
    <property type="entry name" value="CinA_B"/>
    <property type="match status" value="1"/>
</dbReference>
<dbReference type="Gene3D" id="3.30.70.2860">
    <property type="match status" value="1"/>
</dbReference>
<name>A0A172ZGR5_9BACL</name>
<dbReference type="InterPro" id="IPR036653">
    <property type="entry name" value="CinA-like_C"/>
</dbReference>
<feature type="domain" description="MoaB/Mog" evidence="2">
    <location>
        <begin position="7"/>
        <end position="174"/>
    </location>
</feature>
<dbReference type="PANTHER" id="PTHR13939:SF0">
    <property type="entry name" value="NMN AMIDOHYDROLASE-LIKE PROTEIN YFAY"/>
    <property type="match status" value="1"/>
</dbReference>
<dbReference type="InterPro" id="IPR008135">
    <property type="entry name" value="Competence-induced_CinA"/>
</dbReference>
<dbReference type="NCBIfam" id="NF001813">
    <property type="entry name" value="PRK00549.1"/>
    <property type="match status" value="1"/>
</dbReference>
<dbReference type="PANTHER" id="PTHR13939">
    <property type="entry name" value="NICOTINAMIDE-NUCLEOTIDE AMIDOHYDROLASE PNCC"/>
    <property type="match status" value="1"/>
</dbReference>
<dbReference type="NCBIfam" id="TIGR00177">
    <property type="entry name" value="molyb_syn"/>
    <property type="match status" value="1"/>
</dbReference>
<dbReference type="InterPro" id="IPR041424">
    <property type="entry name" value="CinA_KH"/>
</dbReference>
<evidence type="ECO:0000256" key="1">
    <source>
        <dbReference type="HAMAP-Rule" id="MF_00226"/>
    </source>
</evidence>
<dbReference type="EMBL" id="CP013023">
    <property type="protein sequence ID" value="ANF96582.1"/>
    <property type="molecule type" value="Genomic_DNA"/>
</dbReference>
<evidence type="ECO:0000259" key="2">
    <source>
        <dbReference type="SMART" id="SM00852"/>
    </source>
</evidence>
<dbReference type="KEGG" id="pbv:AR543_11565"/>
<dbReference type="SUPFAM" id="SSF142433">
    <property type="entry name" value="CinA-like"/>
    <property type="match status" value="1"/>
</dbReference>
<dbReference type="STRING" id="1616788.AR543_11565"/>
<dbReference type="Pfam" id="PF02464">
    <property type="entry name" value="CinA"/>
    <property type="match status" value="1"/>
</dbReference>
<dbReference type="CDD" id="cd00885">
    <property type="entry name" value="cinA"/>
    <property type="match status" value="1"/>
</dbReference>
<accession>A0A172ZGR5</accession>
<dbReference type="Pfam" id="PF00994">
    <property type="entry name" value="MoCF_biosynth"/>
    <property type="match status" value="1"/>
</dbReference>
<dbReference type="SUPFAM" id="SSF53218">
    <property type="entry name" value="Molybdenum cofactor biosynthesis proteins"/>
    <property type="match status" value="1"/>
</dbReference>
<evidence type="ECO:0000313" key="4">
    <source>
        <dbReference type="Proteomes" id="UP000078148"/>
    </source>
</evidence>
<dbReference type="RefSeq" id="WP_060534558.1">
    <property type="nucleotide sequence ID" value="NZ_CP013023.1"/>
</dbReference>
<dbReference type="InterPro" id="IPR050101">
    <property type="entry name" value="CinA"/>
</dbReference>
<gene>
    <name evidence="1" type="primary">cinA</name>
    <name evidence="3" type="ORF">AR543_11565</name>
</gene>
<dbReference type="InterPro" id="IPR001453">
    <property type="entry name" value="MoaB/Mog_dom"/>
</dbReference>
<dbReference type="Proteomes" id="UP000078148">
    <property type="component" value="Chromosome"/>
</dbReference>
<dbReference type="AlphaFoldDB" id="A0A172ZGR5"/>
<dbReference type="Gene3D" id="3.40.980.10">
    <property type="entry name" value="MoaB/Mog-like domain"/>
    <property type="match status" value="1"/>
</dbReference>
<reference evidence="4" key="1">
    <citation type="submission" date="2015-10" db="EMBL/GenBank/DDBJ databases">
        <title>Genome of Paenibacillus bovis sp. nov.</title>
        <authorList>
            <person name="Wu Z."/>
            <person name="Gao C."/>
            <person name="Liu Z."/>
            <person name="Zheng H."/>
        </authorList>
    </citation>
    <scope>NUCLEOTIDE SEQUENCE [LARGE SCALE GENOMIC DNA]</scope>
    <source>
        <strain evidence="4">BD3526</strain>
    </source>
</reference>
<dbReference type="SMART" id="SM00852">
    <property type="entry name" value="MoCF_biosynth"/>
    <property type="match status" value="1"/>
</dbReference>
<keyword evidence="4" id="KW-1185">Reference proteome</keyword>